<keyword evidence="2" id="KW-0175">Coiled coil</keyword>
<evidence type="ECO:0000256" key="2">
    <source>
        <dbReference type="SAM" id="Coils"/>
    </source>
</evidence>
<feature type="coiled-coil region" evidence="2">
    <location>
        <begin position="2650"/>
        <end position="2677"/>
    </location>
</feature>
<keyword evidence="1" id="KW-0732">Signal</keyword>
<feature type="coiled-coil region" evidence="2">
    <location>
        <begin position="2509"/>
        <end position="2540"/>
    </location>
</feature>
<feature type="coiled-coil region" evidence="2">
    <location>
        <begin position="4270"/>
        <end position="4317"/>
    </location>
</feature>
<feature type="compositionally biased region" description="Low complexity" evidence="3">
    <location>
        <begin position="184"/>
        <end position="201"/>
    </location>
</feature>
<feature type="coiled-coil region" evidence="2">
    <location>
        <begin position="4397"/>
        <end position="4462"/>
    </location>
</feature>
<dbReference type="EMBL" id="AXDY01000011">
    <property type="protein sequence ID" value="ERS92628.1"/>
    <property type="molecule type" value="Genomic_DNA"/>
</dbReference>
<dbReference type="Gene3D" id="3.10.20.320">
    <property type="entry name" value="Putative peptidoglycan bound protein (lpxtg motif)"/>
    <property type="match status" value="1"/>
</dbReference>
<protein>
    <recommendedName>
        <fullName evidence="4">YSIRK Gram-positive signal peptide domain-containing protein</fullName>
    </recommendedName>
</protein>
<dbReference type="SUPFAM" id="SSF49899">
    <property type="entry name" value="Concanavalin A-like lectins/glucanases"/>
    <property type="match status" value="1"/>
</dbReference>
<dbReference type="NCBIfam" id="TIGR01168">
    <property type="entry name" value="YSIRK_signal"/>
    <property type="match status" value="1"/>
</dbReference>
<feature type="coiled-coil region" evidence="2">
    <location>
        <begin position="3079"/>
        <end position="3106"/>
    </location>
</feature>
<dbReference type="PANTHER" id="PTHR45615">
    <property type="entry name" value="MYOSIN HEAVY CHAIN, NON-MUSCLE"/>
    <property type="match status" value="1"/>
</dbReference>
<proteinExistence type="predicted"/>
<feature type="region of interest" description="Disordered" evidence="3">
    <location>
        <begin position="2062"/>
        <end position="2087"/>
    </location>
</feature>
<dbReference type="SUPFAM" id="SSF49313">
    <property type="entry name" value="Cadherin-like"/>
    <property type="match status" value="2"/>
</dbReference>
<evidence type="ECO:0000259" key="4">
    <source>
        <dbReference type="Pfam" id="PF04650"/>
    </source>
</evidence>
<dbReference type="Gene3D" id="2.60.40.10">
    <property type="entry name" value="Immunoglobulins"/>
    <property type="match status" value="2"/>
</dbReference>
<keyword evidence="6" id="KW-1185">Reference proteome</keyword>
<dbReference type="Proteomes" id="UP000017131">
    <property type="component" value="Unassembled WGS sequence"/>
</dbReference>
<feature type="domain" description="YSIRK Gram-positive signal peptide" evidence="4">
    <location>
        <begin position="10"/>
        <end position="34"/>
    </location>
</feature>
<dbReference type="Gene3D" id="2.60.120.200">
    <property type="match status" value="1"/>
</dbReference>
<feature type="coiled-coil region" evidence="2">
    <location>
        <begin position="2595"/>
        <end position="2622"/>
    </location>
</feature>
<dbReference type="InterPro" id="IPR015919">
    <property type="entry name" value="Cadherin-like_sf"/>
</dbReference>
<feature type="coiled-coil region" evidence="2">
    <location>
        <begin position="3923"/>
        <end position="3956"/>
    </location>
</feature>
<name>A0ABN0PAT7_STASI</name>
<feature type="coiled-coil region" evidence="2">
    <location>
        <begin position="2031"/>
        <end position="2061"/>
    </location>
</feature>
<evidence type="ECO:0000313" key="6">
    <source>
        <dbReference type="Proteomes" id="UP000017131"/>
    </source>
</evidence>
<dbReference type="Pfam" id="PF18483">
    <property type="entry name" value="Lectin_L-type_dom"/>
    <property type="match status" value="1"/>
</dbReference>
<feature type="coiled-coil region" evidence="2">
    <location>
        <begin position="4149"/>
        <end position="4176"/>
    </location>
</feature>
<feature type="compositionally biased region" description="Polar residues" evidence="3">
    <location>
        <begin position="202"/>
        <end position="220"/>
    </location>
</feature>
<dbReference type="Gene3D" id="1.20.1270.90">
    <property type="entry name" value="AF1782-like"/>
    <property type="match status" value="24"/>
</dbReference>
<reference evidence="5 6" key="1">
    <citation type="journal article" date="2013" name="Genome Announc.">
        <title>Draft Genome Sequence of Staphylococcus simulans UMC-CNS-990, Isolated from a Case of Chronic Bovine Mastitis.</title>
        <authorList>
            <person name="Calcutt M.J."/>
            <person name="Foecking M.F."/>
            <person name="Hsieh H.Y."/>
            <person name="Perry J."/>
            <person name="Stewart G.C."/>
            <person name="Middleton J.R."/>
        </authorList>
    </citation>
    <scope>NUCLEOTIDE SEQUENCE [LARGE SCALE GENOMIC DNA]</scope>
    <source>
        <strain evidence="5 6">UMC-CNS-990</strain>
    </source>
</reference>
<dbReference type="PANTHER" id="PTHR45615:SF80">
    <property type="entry name" value="GRIP DOMAIN-CONTAINING PROTEIN"/>
    <property type="match status" value="1"/>
</dbReference>
<feature type="compositionally biased region" description="Basic and acidic residues" evidence="3">
    <location>
        <begin position="145"/>
        <end position="160"/>
    </location>
</feature>
<evidence type="ECO:0000313" key="5">
    <source>
        <dbReference type="EMBL" id="ERS92628.1"/>
    </source>
</evidence>
<dbReference type="Gene3D" id="1.20.1270.70">
    <property type="entry name" value="Designed single chain three-helix bundle"/>
    <property type="match status" value="7"/>
</dbReference>
<comment type="caution">
    <text evidence="5">The sequence shown here is derived from an EMBL/GenBank/DDBJ whole genome shotgun (WGS) entry which is preliminary data.</text>
</comment>
<accession>A0ABN0PAT7</accession>
<dbReference type="InterPro" id="IPR005877">
    <property type="entry name" value="YSIRK_signal_dom"/>
</dbReference>
<feature type="coiled-coil region" evidence="2">
    <location>
        <begin position="3686"/>
        <end position="3754"/>
    </location>
</feature>
<feature type="coiled-coil region" evidence="2">
    <location>
        <begin position="2227"/>
        <end position="2258"/>
    </location>
</feature>
<dbReference type="RefSeq" id="WP_023016010.1">
    <property type="nucleotide sequence ID" value="NZ_AXDY01000011.1"/>
</dbReference>
<evidence type="ECO:0000256" key="3">
    <source>
        <dbReference type="SAM" id="MobiDB-lite"/>
    </source>
</evidence>
<feature type="region of interest" description="Disordered" evidence="3">
    <location>
        <begin position="44"/>
        <end position="88"/>
    </location>
</feature>
<feature type="coiled-coil region" evidence="2">
    <location>
        <begin position="2876"/>
        <end position="2903"/>
    </location>
</feature>
<dbReference type="Pfam" id="PF04650">
    <property type="entry name" value="YSIRK_signal"/>
    <property type="match status" value="1"/>
</dbReference>
<feature type="coiled-coil region" evidence="2">
    <location>
        <begin position="1945"/>
        <end position="1978"/>
    </location>
</feature>
<feature type="coiled-coil region" evidence="2">
    <location>
        <begin position="2310"/>
        <end position="2344"/>
    </location>
</feature>
<feature type="coiled-coil region" evidence="2">
    <location>
        <begin position="1399"/>
        <end position="1432"/>
    </location>
</feature>
<feature type="coiled-coil region" evidence="2">
    <location>
        <begin position="3586"/>
        <end position="3613"/>
    </location>
</feature>
<evidence type="ECO:0000256" key="1">
    <source>
        <dbReference type="ARBA" id="ARBA00022729"/>
    </source>
</evidence>
<gene>
    <name evidence="5" type="ORF">SSIM_10740</name>
</gene>
<dbReference type="Pfam" id="PF05345">
    <property type="entry name" value="He_PIG"/>
    <property type="match status" value="2"/>
</dbReference>
<dbReference type="CDD" id="cd01951">
    <property type="entry name" value="lectin_L-type"/>
    <property type="match status" value="1"/>
</dbReference>
<dbReference type="InterPro" id="IPR056573">
    <property type="entry name" value="Lectin_L-type_dom"/>
</dbReference>
<feature type="compositionally biased region" description="Polar residues" evidence="3">
    <location>
        <begin position="161"/>
        <end position="175"/>
    </location>
</feature>
<dbReference type="InterPro" id="IPR013783">
    <property type="entry name" value="Ig-like_fold"/>
</dbReference>
<feature type="coiled-coil region" evidence="2">
    <location>
        <begin position="3005"/>
        <end position="3051"/>
    </location>
</feature>
<sequence>MKKLDFLPNLRNRYSIRRFTVGTASILIGSLLFLGHNGEAKAAESTNDNTVVEASKDTSTSQQEPVENTVPQDKTTDTTQQAGNTQTTSNVLETVKTDALSKLSTFTHLTEESVKQYTAEVKQAQTEADVQAVVDKAQKAEAEAVKQAEAEQTKTVDSTKEQSAATTEVPKSTTESVKEETKADTTSATTSETNNTSEAKTVTSTDQATPTIESTPLSTEQKVDKVKTELASDYDSSKVDAALAVIDTTDLTEDQIKAEVLKLLLEQGSAQKDLYSPQATKLRSAVEEPTTAVRTFSVDTSLKDDVVVTPENFNQYFITHGIAYYDQTKGIATLTPDFPSLRGSITLDTKMNVNKDFHFTGAVNLGDKYEGHSRDGDPGGDGLAFVFNPGDPNVIGEYGSGLGMGGLPYAFGFKLDTYVNKSFDPKGKTKPDPIDFYNKGAFGAFIFADKAGTVTTQPGLPGWKAALLDVQPSNNQFQPFTIDYDGDTKEMTITYAGQTWTQSMKKYFSYTHKNEYSLSISASTGGAYNLQQVKLEQFTYTAGALLEEDFVDTDLQELIDRPLRTSGDVDKIITVQDHNAYLAEKGYKFVSEDTSYAPTYDAAKKTIKLTNASQFLVYYVKDIEAPKIGDIVAPTVDVNTAMTPLVLDITDNSKHLKTKTVTGLPAGVTFDEATNTISGTPTAVGTSTITVTATDHAGLSTTKTFTYTVVDTKAPDVTMVVEQTTEAYTPMTPINVNAEDNSKVAPTLAVTGLPTGLSFDPTPKQITGTPTTVGTSTVTVSATDGSTNVGTSTFNIVVTPNTALEALKAAVADAKTVNKNDYTPNSVAALDAKLTEAEALIAHPENGSSDQFNAKTQEVKQAKDQLVRKADKTDLEKAIAEASKYTNLDPTKPMDQQLITALANAKNTDADQNATQKAVDDSKNSLNNAIQEKLRADAYEKLQQAVMRGVQVAKTDGYTPNSLQAVKDTIQKVNPLVTASMSDDPTVRKQYTVDQIEQATKDINDSISGLVRQADKTELQKAIDKAGTLGTLNPADTGDKAVQDKLAAANTVKADGNATKAQVDQATADLNKAIDQKLYQDALDRLNAAIKDAKGVNQADYTPASVTPFDAAIKAGEAKAADKTATPEQLDAAAKAITDAKAQLQHNADKSALEAAINKAKALGALNEADAEDKAVKDALTAGEGVKDNANATTQQVADATKAINDAIAAKEHADALDALKAKLAEVKALDKAPFTPDSVNALNAQVTAGDAVVAAEKSKTTEEIKAATKALTDAQKALVKQADKTELEKAIAKAGTLGQLNAADTEDKAVQDALAKANQVKADGNATPQQVAEATDTLNKAIDKKLYQDALDELNAAIRDAEAVTKANYTPETVTPFEKAVTDGKAKAADSNATPEQLKAAAQAIKTAKDALKQKANKAELEKSIATAEALQPLKAGDPEDDAVKAALDKAKQVDANQNADQAAVDAAKVELDNAIKAKQTQDAADALKQAALDELKAELAKVAKIDKNNFTPDSVAPLTEKETAGNAIVANPENKTVDEIKTATQALKDAEKGLQAKSDKAALQAAIDKAEALTGLNPADAEDKAVQDALAAAKKVNDNPNASQAEVQAATKTLNDAVAAKEHSDALDALKAELAKVAGLNKDQYTPNSVAPLNTKEADGKAIVAAPEAKTTEEIKAATQALKEAEAGLVDRADKTALQTAIEKAEALPNLDAADKEDKAVQDALAAAKTVKEDANATPQAVQAATKALNDAVAAKERQDALDELNKAIKAAEAVNKDSFTPDSVAPFTTALNDGKAKAADTNATPAELKAAAKAITDAQNQLQPVADKAALQAAIAKAEALKDLNPADKEDKAVQDALAAAKTVNDNANATPDQVAQATKTLTDALAAKERQDALDELQKALDAANAVKKDDYKPSTVAPFEAAVQAGEAAKADTSKTPQELKEAAQAIKDAQNALQAKANKAELEKSIATAEGLGQLNANDPEDKAVQDALNKAKEVQADQNADQAAVDAAKKALDDAINAKKAQDAKEAKEAADAKQAALDELKEELAKVAKLDKDSFTPNSVTPLNEKENDGKAIVANPDNKTTEDIKAATQALKDAQNNLVQKADKAELQKAIDKATGLGQLDPADKEDKAVQDALATANTVNDNQNATPQEVQQATEVLNNAIAAKERQDALDELQKALDAANAVKKDDYKPSTVTPFEAAVQAGEAAKADTSKTPQELKEAAQAIKDAQKTLEAKANKAELEKSIATAEGLGQLDANDPEDKAVQDALTAAKAVEADQNADQAAVDAAKKALDDAINAKKAQDAKEAKEAADAKQAALEALKAELEKAKAVQKDNFTPDSVKPLTDAETSGQAIVDAPDGKTTKEIEAATQALKDAQKDLVQKADKAELQKAIDKATGLGQLNPADKEDKAVQDALATANTVNDNQNATPQEVQQATEALNNAIAAKERQDALDELQKALDAANAVKKDDYKPSTVTPFETAVQAGEAAKVDTSKTPQELKEAAQAIKDAQKALETKANKAELEKSIATAEGLGQLDPTDTEDKAVQDALNKAKEVQADPNASQDAVDAAQKALDDAINAKKAQDAKEAKAAADAKQAALDALKEELAKVAKIDKDNFTPHTVAPLTEKEDAGKAIVAAPENKTTKEIEDATQALKDAEAALQAKSDKAALQAAIDKANALGQLDPTDKEDKALQDAVTAGEAVKADGNATPQQVQEATKAITDAIAAKERQDALDALQKALDDAKTVKKDDYKPNTVAPFEAAITAGEAAKADATKTPEELKAAAKAITDAKNNLEAKANKDELNKAITTAEGLTLDPNDKEDKAVQDALAKAKEVQADQNATQAAVDAAKAALEDAINAKKAQDAIEAKEAADAKQAALDALKQELAKAAQVDKNNYTPDSVKPLTEAETAGQAIVDAPTGKTVEEINKATQDLKDAQAGLVAKADKTELEKSIATAEGLGQLDPADKEDKAVQDALAAAKAVEQNPNATQTEVDNAKAALDEAINAKKAQDEKEAKAAADAKQAALDALKAELEKAKAINKDEYTPDSVKLLTDAQTAGQAIVDAPDNKTTAEIEAATQALKDAQKDLVQKADKAELQEAIDKANTLGNLDANDPEDKAVQDKLADAERVKADDNATPQQVAEATKALNDAIAAKEHQDALDELNKAIDAANAVNKDDYKPNTVKPLEDAVKAGEAAKADATKTPQELKDAAKAITDAQKALEAKANKDELNKAITNADGLTLDPTDAEDKAVQDALNKAKEVQADPNASQADVDAAKEALENAVNAKNAQDAKEAQAAAKAKQDALDALKAELEKVAKINKDNFTPNTVAPLTEKEEAGKAIVANPDAKTTEEIKEATQALIDAENALQAKSDKAALQAAIDKANALGELNPADAEDKAVQDAVAAGEKVKADGNATPQEVADATKAINDAIAAKEHQDALDELNKAIDAAKAVNKDDFKPNTVKPLEDAVKAGETAKADATKTPQELKDAAKAITDAQKALEAKANKDELNKVITTAEGLTLDPTDKEDKAVQDALAKAKEVQADPNASQADVDAAKAALEDAINAKNAQDVKEAKEAADAKQAALDALKAELEKAKAINKDEYTPNSVKPLTDAETTGQAIVDAPDNKTTAEIEAATQALKDAQAGLVAKADKTELDKAITTADGLTLDPADKEDKAVQDALEKAKEVQANPNATQDEVNAAKDALNKAIEAKTAQDQADAKQAALDELKAELAKVAKIDLNQYTPDSVKPLTDKEIEGNAIVAIPDAKTTEEIKAVTQALKDAQAGLVQKADKAELQKAIDAANALGNLDAADKEDKALQDAVSAGEKVKADGNATPQQVADATKAINDAIAAKEHQDALDELQKAIDAANAINKDDFKPNTVKPLEDAVAAGEAAKADATKTPEELKEAAKAITDAQKALEAKANKDELNKVINNAEGLTLDPTDKEDKAVQDALAKAKEVQADPNASQDAVDAAKAALEDAINAKNAQDAKEAKEAADAKQAALDALKAELEKAKAINKDDYTPNSVKPLTDAETTGQAIVDAPDGKTTEEIEAATQALKDAQAGLVAKADKAELDKAINNAEGLTLDPTDKEDKAVQDALEKAKAVQANPNATQDEVNAAKDALNKAIEAKTAQDKADAVNAALDALKAELEKAKAINQADFTPNSVEPLVDAMAVAQGIMNNPESVTVDQIKAATQALKDAQAGLVAKADKAELEKAINNAEGLTLDPADKEDKAVQDALDKAKSVRADANATQTEVDAAKAALEDAINAKTAQDKADAVNAALEALKAELEKAKAINKDDYTPNSVKPLVDAMAVAQGIVNNPESVTVDQIKEATQALKDAQAGLIAKSDKAELEKAINNAEGLTLDPTDKEDKAVQEALEKAKAVQADANATQTEVDAAKDALNKAIEAKTAQDKADAVNAALEALKAELEKRKLSTKRTLLLTALNH</sequence>
<feature type="region of interest" description="Disordered" evidence="3">
    <location>
        <begin position="145"/>
        <end position="223"/>
    </location>
</feature>
<organism evidence="5 6">
    <name type="scientific">Staphylococcus simulans UMC-CNS-990</name>
    <dbReference type="NCBI Taxonomy" id="1405498"/>
    <lineage>
        <taxon>Bacteria</taxon>
        <taxon>Bacillati</taxon>
        <taxon>Bacillota</taxon>
        <taxon>Bacilli</taxon>
        <taxon>Bacillales</taxon>
        <taxon>Staphylococcaceae</taxon>
        <taxon>Staphylococcus</taxon>
    </lineage>
</organism>
<dbReference type="Pfam" id="PF07554">
    <property type="entry name" value="FIVAR"/>
    <property type="match status" value="45"/>
</dbReference>
<feature type="coiled-coil region" evidence="2">
    <location>
        <begin position="4008"/>
        <end position="4035"/>
    </location>
</feature>
<feature type="coiled-coil region" evidence="2">
    <location>
        <begin position="3286"/>
        <end position="3332"/>
    </location>
</feature>
<dbReference type="InterPro" id="IPR013320">
    <property type="entry name" value="ConA-like_dom_sf"/>
</dbReference>